<reference evidence="11 12" key="1">
    <citation type="submission" date="2017-06" db="EMBL/GenBank/DDBJ databases">
        <title>Comparative genomic analysis of Ambrosia Fusariam Clade fungi.</title>
        <authorList>
            <person name="Stajich J.E."/>
            <person name="Carrillo J."/>
            <person name="Kijimoto T."/>
            <person name="Eskalen A."/>
            <person name="O'Donnell K."/>
            <person name="Kasson M."/>
        </authorList>
    </citation>
    <scope>NUCLEOTIDE SEQUENCE [LARGE SCALE GENOMIC DNA]</scope>
    <source>
        <strain evidence="11 12">NRRL62606</strain>
    </source>
</reference>
<evidence type="ECO:0000256" key="9">
    <source>
        <dbReference type="SAM" id="MobiDB-lite"/>
    </source>
</evidence>
<dbReference type="EC" id="3.1.3.16" evidence="8"/>
<dbReference type="InterPro" id="IPR004843">
    <property type="entry name" value="Calcineurin-like_PHP"/>
</dbReference>
<dbReference type="InterPro" id="IPR031675">
    <property type="entry name" value="STPPase_N"/>
</dbReference>
<evidence type="ECO:0000256" key="6">
    <source>
        <dbReference type="ARBA" id="ARBA00047761"/>
    </source>
</evidence>
<organism evidence="11 12">
    <name type="scientific">Fusarium floridanum</name>
    <dbReference type="NCBI Taxonomy" id="1325733"/>
    <lineage>
        <taxon>Eukaryota</taxon>
        <taxon>Fungi</taxon>
        <taxon>Dikarya</taxon>
        <taxon>Ascomycota</taxon>
        <taxon>Pezizomycotina</taxon>
        <taxon>Sordariomycetes</taxon>
        <taxon>Hypocreomycetidae</taxon>
        <taxon>Hypocreales</taxon>
        <taxon>Nectriaceae</taxon>
        <taxon>Fusarium</taxon>
        <taxon>Fusarium solani species complex</taxon>
    </lineage>
</organism>
<keyword evidence="5" id="KW-0464">Manganese</keyword>
<evidence type="ECO:0000313" key="12">
    <source>
        <dbReference type="Proteomes" id="UP000287972"/>
    </source>
</evidence>
<keyword evidence="3 8" id="KW-0378">Hydrolase</keyword>
<dbReference type="Proteomes" id="UP000287972">
    <property type="component" value="Unassembled WGS sequence"/>
</dbReference>
<evidence type="ECO:0000256" key="1">
    <source>
        <dbReference type="ARBA" id="ARBA00001936"/>
    </source>
</evidence>
<dbReference type="GO" id="GO:0004722">
    <property type="term" value="F:protein serine/threonine phosphatase activity"/>
    <property type="evidence" value="ECO:0007669"/>
    <property type="project" value="UniProtKB-EC"/>
</dbReference>
<gene>
    <name evidence="11" type="ORF">CEP51_001695</name>
</gene>
<dbReference type="Gene3D" id="3.60.21.10">
    <property type="match status" value="1"/>
</dbReference>
<feature type="domain" description="Serine/threonine specific protein phosphatases" evidence="10">
    <location>
        <begin position="629"/>
        <end position="634"/>
    </location>
</feature>
<dbReference type="SUPFAM" id="SSF56300">
    <property type="entry name" value="Metallo-dependent phosphatases"/>
    <property type="match status" value="1"/>
</dbReference>
<dbReference type="SMART" id="SM00156">
    <property type="entry name" value="PP2Ac"/>
    <property type="match status" value="1"/>
</dbReference>
<accession>A0A428SFI6</accession>
<dbReference type="InterPro" id="IPR029052">
    <property type="entry name" value="Metallo-depent_PP-like"/>
</dbReference>
<comment type="caution">
    <text evidence="11">The sequence shown here is derived from an EMBL/GenBank/DDBJ whole genome shotgun (WGS) entry which is preliminary data.</text>
</comment>
<feature type="region of interest" description="Disordered" evidence="9">
    <location>
        <begin position="137"/>
        <end position="158"/>
    </location>
</feature>
<dbReference type="PRINTS" id="PR00114">
    <property type="entry name" value="STPHPHTASE"/>
</dbReference>
<dbReference type="GO" id="GO:0005737">
    <property type="term" value="C:cytoplasm"/>
    <property type="evidence" value="ECO:0007669"/>
    <property type="project" value="TreeGrafter"/>
</dbReference>
<comment type="similarity">
    <text evidence="8">Belongs to the PPP phosphatase family.</text>
</comment>
<dbReference type="PANTHER" id="PTHR11668">
    <property type="entry name" value="SERINE/THREONINE PROTEIN PHOSPHATASE"/>
    <property type="match status" value="1"/>
</dbReference>
<dbReference type="AlphaFoldDB" id="A0A428SFI6"/>
<dbReference type="PROSITE" id="PS00125">
    <property type="entry name" value="SER_THR_PHOSPHATASE"/>
    <property type="match status" value="1"/>
</dbReference>
<evidence type="ECO:0000256" key="3">
    <source>
        <dbReference type="ARBA" id="ARBA00022801"/>
    </source>
</evidence>
<evidence type="ECO:0000256" key="5">
    <source>
        <dbReference type="ARBA" id="ARBA00023211"/>
    </source>
</evidence>
<keyword evidence="12" id="KW-1185">Reference proteome</keyword>
<dbReference type="EMBL" id="NKCL01000022">
    <property type="protein sequence ID" value="RSL88559.1"/>
    <property type="molecule type" value="Genomic_DNA"/>
</dbReference>
<name>A0A428SFI6_9HYPO</name>
<evidence type="ECO:0000313" key="11">
    <source>
        <dbReference type="EMBL" id="RSL88559.1"/>
    </source>
</evidence>
<keyword evidence="4" id="KW-0904">Protein phosphatase</keyword>
<evidence type="ECO:0000256" key="4">
    <source>
        <dbReference type="ARBA" id="ARBA00022912"/>
    </source>
</evidence>
<evidence type="ECO:0000259" key="10">
    <source>
        <dbReference type="PROSITE" id="PS00125"/>
    </source>
</evidence>
<dbReference type="InterPro" id="IPR050341">
    <property type="entry name" value="PP1_catalytic_subunit"/>
</dbReference>
<evidence type="ECO:0000256" key="7">
    <source>
        <dbReference type="ARBA" id="ARBA00048336"/>
    </source>
</evidence>
<evidence type="ECO:0000256" key="8">
    <source>
        <dbReference type="RuleBase" id="RU004273"/>
    </source>
</evidence>
<comment type="catalytic activity">
    <reaction evidence="6">
        <text>O-phospho-L-seryl-[protein] + H2O = L-seryl-[protein] + phosphate</text>
        <dbReference type="Rhea" id="RHEA:20629"/>
        <dbReference type="Rhea" id="RHEA-COMP:9863"/>
        <dbReference type="Rhea" id="RHEA-COMP:11604"/>
        <dbReference type="ChEBI" id="CHEBI:15377"/>
        <dbReference type="ChEBI" id="CHEBI:29999"/>
        <dbReference type="ChEBI" id="CHEBI:43474"/>
        <dbReference type="ChEBI" id="CHEBI:83421"/>
        <dbReference type="EC" id="3.1.3.16"/>
    </reaction>
</comment>
<evidence type="ECO:0000256" key="2">
    <source>
        <dbReference type="ARBA" id="ARBA00022723"/>
    </source>
</evidence>
<dbReference type="Pfam" id="PF16891">
    <property type="entry name" value="STPPase_N"/>
    <property type="match status" value="1"/>
</dbReference>
<keyword evidence="2" id="KW-0479">Metal-binding</keyword>
<sequence>MPTSFLSRRDIESWVPDAAASKSSVGFIGKLSSRTSTAIASLRTALFELQDDASRMCQNELERFLLWCQGLSVADGHLDEVLPHSSELHHQVLSLLLRLGTVILQAISQVPGELSHLQVDECDHLRALLDVVETMLKESESDEHEESDTPSESDTSDHGFMEIMEEISAYIDCLLDLAPALDNPALDIPTDEPKEALFGSKESFTTSCEEALIYCHKIRDRFDGLPKYLVERLAEANVCRAARIRQMQRQVIMKETSVNDGITESLFSGQDPQVTETTKSSVPPSSVFSSVLASSSRWSIQPTPAPKRVDSAEFDDNASEATFASLSTAASSFAMGRPRIPPMPDVEEGGFDCTLCYMHLTDVVTRKEWKRHVFSDLHPYMCTVEGCQNSGALYSHSREWARHESSHLSAISRPSECAFCSASYQEFGLAYFKHVSGHLREVSLSVLPQTTDDDQSRTDDSDVSLLAHQDQGGDGNHPSALTWAMARESQTPSDFTSDDGAGHQPQRDSPSTATPAPVDRIIGQLLEASDLQPGTKLTLLSSDIQFLCARAKEIFLSQPVLLELKAPLTLCGDIGQFHDLRRVFRTTGFPHQTNYLFLGNYINSGVHSLETICLLIAYKIKYPENFFLLRGNHETAVGAGRCGFYDECRQTYDAGVWRCFVDMFNCMPLAAIVNDEVFCVHGGLSPRLSSLEDIKRISRPTDETDYGIVCDLLWSDPHPHRTGWGTNYRGVSFEFGPDVVSRFLAKNNMQLIARGHQVVEKGYQLSANRQLLTLWTAPNWQNSGNVGAILTIDENLVCSFKAV</sequence>
<dbReference type="FunFam" id="3.60.21.10:FF:000212">
    <property type="entry name" value="Serine/threonine-protein phosphatase"/>
    <property type="match status" value="1"/>
</dbReference>
<dbReference type="InterPro" id="IPR058925">
    <property type="entry name" value="zf-C2H2_AcuF"/>
</dbReference>
<dbReference type="PANTHER" id="PTHR11668:SF300">
    <property type="entry name" value="SERINE_THREONINE-PROTEIN PHOSPHATASE"/>
    <property type="match status" value="1"/>
</dbReference>
<comment type="cofactor">
    <cofactor evidence="1">
        <name>Mn(2+)</name>
        <dbReference type="ChEBI" id="CHEBI:29035"/>
    </cofactor>
</comment>
<dbReference type="Pfam" id="PF26082">
    <property type="entry name" value="zf-C2H2_AcuF"/>
    <property type="match status" value="1"/>
</dbReference>
<feature type="region of interest" description="Disordered" evidence="9">
    <location>
        <begin position="450"/>
        <end position="516"/>
    </location>
</feature>
<dbReference type="InterPro" id="IPR006186">
    <property type="entry name" value="Ser/Thr-sp_prot-phosphatase"/>
</dbReference>
<dbReference type="GO" id="GO:0005634">
    <property type="term" value="C:nucleus"/>
    <property type="evidence" value="ECO:0007669"/>
    <property type="project" value="TreeGrafter"/>
</dbReference>
<proteinExistence type="inferred from homology"/>
<dbReference type="Pfam" id="PF00149">
    <property type="entry name" value="Metallophos"/>
    <property type="match status" value="1"/>
</dbReference>
<feature type="compositionally biased region" description="Acidic residues" evidence="9">
    <location>
        <begin position="140"/>
        <end position="151"/>
    </location>
</feature>
<comment type="catalytic activity">
    <reaction evidence="7 8">
        <text>O-phospho-L-threonyl-[protein] + H2O = L-threonyl-[protein] + phosphate</text>
        <dbReference type="Rhea" id="RHEA:47004"/>
        <dbReference type="Rhea" id="RHEA-COMP:11060"/>
        <dbReference type="Rhea" id="RHEA-COMP:11605"/>
        <dbReference type="ChEBI" id="CHEBI:15377"/>
        <dbReference type="ChEBI" id="CHEBI:30013"/>
        <dbReference type="ChEBI" id="CHEBI:43474"/>
        <dbReference type="ChEBI" id="CHEBI:61977"/>
        <dbReference type="EC" id="3.1.3.16"/>
    </reaction>
</comment>
<protein>
    <recommendedName>
        <fullName evidence="8">Serine/threonine-protein phosphatase</fullName>
        <ecNumber evidence="8">3.1.3.16</ecNumber>
    </recommendedName>
</protein>
<dbReference type="GO" id="GO:0046872">
    <property type="term" value="F:metal ion binding"/>
    <property type="evidence" value="ECO:0007669"/>
    <property type="project" value="UniProtKB-KW"/>
</dbReference>